<dbReference type="Proteomes" id="UP000799779">
    <property type="component" value="Unassembled WGS sequence"/>
</dbReference>
<sequence>MPPRRFQLLIAFVLFLVLSMVFYGPPSSADLPTMEEVKEAVKNPQNHLPELPEFPDLPKIPFGPSAHKPQSSPNSTTTSSYRTLGWFQDFKWKKNPFSSAITLDENTAVLPPLDNRPFIYTYYDPPSKQDKAITEAENRLILAWRRAWWAQGFRPQVLSLVDAKTHPQYQLVQRMKLDTKAEADIFRWLAWGSMGSGILANWLALPMAEYDNAMLSFLRRNEYPILSRIDTLQNGIFFGEVAAVNAAIKKVVDGPLLKNVTANKDKITELGKKEGGAVVNLLSKDDIAVDSKANGIAYYSIETISKSYKLVAEKLTNATQAEGLGLLASLINAHLRLTFQQTFPEGMAILKPLPEHTTSLLTEAIEIGRNLTQCPTSPIPKSCPPNKSSCTVCDSNKPPKLQLLSSYKKSAKLFTIGTVPHPYTLNTLHYTRNTIDENFLRRSAERDLWITAATKDILKEGSAGDRVLRFKQIVATPYAASTSLWLTAERESQVDLDWIFGFALPQRASPTDKPDSPSEDSSLIIFPRPAAPEPLNGVKEPEEKWVKKEEYRITKARDALKSKDQRMTKVVDMVEKWNLADTEAWKFARAWSARRRVERLKWEQEEKKYAGAENKVGTWSD</sequence>
<gene>
    <name evidence="2" type="ORF">P154DRAFT_518825</name>
</gene>
<feature type="chain" id="PRO_5025689756" evidence="1">
    <location>
        <begin position="30"/>
        <end position="621"/>
    </location>
</feature>
<accession>A0A6A5WX41</accession>
<organism evidence="2 3">
    <name type="scientific">Amniculicola lignicola CBS 123094</name>
    <dbReference type="NCBI Taxonomy" id="1392246"/>
    <lineage>
        <taxon>Eukaryota</taxon>
        <taxon>Fungi</taxon>
        <taxon>Dikarya</taxon>
        <taxon>Ascomycota</taxon>
        <taxon>Pezizomycotina</taxon>
        <taxon>Dothideomycetes</taxon>
        <taxon>Pleosporomycetidae</taxon>
        <taxon>Pleosporales</taxon>
        <taxon>Amniculicolaceae</taxon>
        <taxon>Amniculicola</taxon>
    </lineage>
</organism>
<evidence type="ECO:0000256" key="1">
    <source>
        <dbReference type="SAM" id="SignalP"/>
    </source>
</evidence>
<dbReference type="EMBL" id="ML977564">
    <property type="protein sequence ID" value="KAF2005309.1"/>
    <property type="molecule type" value="Genomic_DNA"/>
</dbReference>
<evidence type="ECO:0000313" key="2">
    <source>
        <dbReference type="EMBL" id="KAF2005309.1"/>
    </source>
</evidence>
<dbReference type="OrthoDB" id="5312133at2759"/>
<dbReference type="PANTHER" id="PTHR42055:SF1">
    <property type="entry name" value="YALI0E03476P"/>
    <property type="match status" value="1"/>
</dbReference>
<protein>
    <submittedName>
        <fullName evidence="2">Uncharacterized protein</fullName>
    </submittedName>
</protein>
<proteinExistence type="predicted"/>
<reference evidence="2" key="1">
    <citation type="journal article" date="2020" name="Stud. Mycol.">
        <title>101 Dothideomycetes genomes: a test case for predicting lifestyles and emergence of pathogens.</title>
        <authorList>
            <person name="Haridas S."/>
            <person name="Albert R."/>
            <person name="Binder M."/>
            <person name="Bloem J."/>
            <person name="Labutti K."/>
            <person name="Salamov A."/>
            <person name="Andreopoulos B."/>
            <person name="Baker S."/>
            <person name="Barry K."/>
            <person name="Bills G."/>
            <person name="Bluhm B."/>
            <person name="Cannon C."/>
            <person name="Castanera R."/>
            <person name="Culley D."/>
            <person name="Daum C."/>
            <person name="Ezra D."/>
            <person name="Gonzalez J."/>
            <person name="Henrissat B."/>
            <person name="Kuo A."/>
            <person name="Liang C."/>
            <person name="Lipzen A."/>
            <person name="Lutzoni F."/>
            <person name="Magnuson J."/>
            <person name="Mondo S."/>
            <person name="Nolan M."/>
            <person name="Ohm R."/>
            <person name="Pangilinan J."/>
            <person name="Park H.-J."/>
            <person name="Ramirez L."/>
            <person name="Alfaro M."/>
            <person name="Sun H."/>
            <person name="Tritt A."/>
            <person name="Yoshinaga Y."/>
            <person name="Zwiers L.-H."/>
            <person name="Turgeon B."/>
            <person name="Goodwin S."/>
            <person name="Spatafora J."/>
            <person name="Crous P."/>
            <person name="Grigoriev I."/>
        </authorList>
    </citation>
    <scope>NUCLEOTIDE SEQUENCE</scope>
    <source>
        <strain evidence="2">CBS 123094</strain>
    </source>
</reference>
<evidence type="ECO:0000313" key="3">
    <source>
        <dbReference type="Proteomes" id="UP000799779"/>
    </source>
</evidence>
<feature type="signal peptide" evidence="1">
    <location>
        <begin position="1"/>
        <end position="29"/>
    </location>
</feature>
<dbReference type="AlphaFoldDB" id="A0A6A5WX41"/>
<dbReference type="PANTHER" id="PTHR42055">
    <property type="entry name" value="YALI0E03476P"/>
    <property type="match status" value="1"/>
</dbReference>
<keyword evidence="1" id="KW-0732">Signal</keyword>
<name>A0A6A5WX41_9PLEO</name>
<keyword evidence="3" id="KW-1185">Reference proteome</keyword>